<feature type="region of interest" description="Disordered" evidence="1">
    <location>
        <begin position="308"/>
        <end position="341"/>
    </location>
</feature>
<dbReference type="PANTHER" id="PTHR34826:SF2">
    <property type="entry name" value="UPF0590 PROTEIN C409.17C"/>
    <property type="match status" value="1"/>
</dbReference>
<feature type="compositionally biased region" description="Low complexity" evidence="1">
    <location>
        <begin position="365"/>
        <end position="380"/>
    </location>
</feature>
<evidence type="ECO:0000313" key="3">
    <source>
        <dbReference type="EMBL" id="CAG8689453.1"/>
    </source>
</evidence>
<dbReference type="Proteomes" id="UP000789508">
    <property type="component" value="Unassembled WGS sequence"/>
</dbReference>
<feature type="compositionally biased region" description="Basic and acidic residues" evidence="1">
    <location>
        <begin position="381"/>
        <end position="403"/>
    </location>
</feature>
<accession>A0A9N9EQR9</accession>
<dbReference type="OrthoDB" id="2119945at2759"/>
<comment type="caution">
    <text evidence="3">The sequence shown here is derived from an EMBL/GenBank/DDBJ whole genome shotgun (WGS) entry which is preliminary data.</text>
</comment>
<organism evidence="3 4">
    <name type="scientific">Ambispora leptoticha</name>
    <dbReference type="NCBI Taxonomy" id="144679"/>
    <lineage>
        <taxon>Eukaryota</taxon>
        <taxon>Fungi</taxon>
        <taxon>Fungi incertae sedis</taxon>
        <taxon>Mucoromycota</taxon>
        <taxon>Glomeromycotina</taxon>
        <taxon>Glomeromycetes</taxon>
        <taxon>Archaeosporales</taxon>
        <taxon>Ambisporaceae</taxon>
        <taxon>Ambispora</taxon>
    </lineage>
</organism>
<feature type="non-terminal residue" evidence="3">
    <location>
        <position position="403"/>
    </location>
</feature>
<dbReference type="InterPro" id="IPR013897">
    <property type="entry name" value="Duc1"/>
</dbReference>
<proteinExistence type="predicted"/>
<feature type="region of interest" description="Disordered" evidence="1">
    <location>
        <begin position="358"/>
        <end position="403"/>
    </location>
</feature>
<dbReference type="EMBL" id="CAJVPS010016295">
    <property type="protein sequence ID" value="CAG8689453.1"/>
    <property type="molecule type" value="Genomic_DNA"/>
</dbReference>
<protein>
    <submittedName>
        <fullName evidence="3">4888_t:CDS:1</fullName>
    </submittedName>
</protein>
<evidence type="ECO:0000259" key="2">
    <source>
        <dbReference type="Pfam" id="PF08588"/>
    </source>
</evidence>
<dbReference type="AlphaFoldDB" id="A0A9N9EQR9"/>
<name>A0A9N9EQR9_9GLOM</name>
<gene>
    <name evidence="3" type="ORF">ALEPTO_LOCUS11154</name>
</gene>
<evidence type="ECO:0000313" key="4">
    <source>
        <dbReference type="Proteomes" id="UP000789508"/>
    </source>
</evidence>
<reference evidence="3" key="1">
    <citation type="submission" date="2021-06" db="EMBL/GenBank/DDBJ databases">
        <authorList>
            <person name="Kallberg Y."/>
            <person name="Tangrot J."/>
            <person name="Rosling A."/>
        </authorList>
    </citation>
    <scope>NUCLEOTIDE SEQUENCE</scope>
    <source>
        <strain evidence="3">FL130A</strain>
    </source>
</reference>
<dbReference type="Pfam" id="PF08588">
    <property type="entry name" value="Duc1"/>
    <property type="match status" value="1"/>
</dbReference>
<dbReference type="PANTHER" id="PTHR34826">
    <property type="entry name" value="UPF0590 PROTEIN C409.17C"/>
    <property type="match status" value="1"/>
</dbReference>
<keyword evidence="4" id="KW-1185">Reference proteome</keyword>
<evidence type="ECO:0000256" key="1">
    <source>
        <dbReference type="SAM" id="MobiDB-lite"/>
    </source>
</evidence>
<feature type="compositionally biased region" description="Basic and acidic residues" evidence="1">
    <location>
        <begin position="308"/>
        <end position="319"/>
    </location>
</feature>
<feature type="domain" description="Domain of unknown function at the cortex 1" evidence="2">
    <location>
        <begin position="3"/>
        <end position="261"/>
    </location>
</feature>
<sequence>MYKLRVKVGHSYDPSTHIHIVPNDDQRPVYIDTPHFTGRICVRVRDFNGFAPEGKERIAYSRYFDGNSDQYSIQVQGRFKGSWTGDDVVFGNDFDHKIELPPLSWLGLKILQIIDPALEADIYGDKPWAYSPILVTMNTIRVSEAPIELDKDDSSRDRVLPSWPSSDGSHVKEGELVSFDPTKRRKYFSKKERRVEFQIKESQVWDIDFFNSYADFNNFAVKLPGFSISLAPFWKRQPLPFRYVCKTRDSSAVFFVVIFDVTYIEDVNDNKSGKGDKNQDLQMENIETDDSLKPLPDSIENNNHHQELVSENSNKDSQELFKTTQQTQSPKSTATKTNIFQRGTRGLSSIFRSNSQPTAIDAAQSNTNILSTSSSSSPKESVLESKENNDTKQQKSENPKDEK</sequence>
<feature type="compositionally biased region" description="Low complexity" evidence="1">
    <location>
        <begin position="322"/>
        <end position="337"/>
    </location>
</feature>